<feature type="non-terminal residue" evidence="1">
    <location>
        <position position="1"/>
    </location>
</feature>
<evidence type="ECO:0000313" key="1">
    <source>
        <dbReference type="EMBL" id="KPI96314.1"/>
    </source>
</evidence>
<accession>A0A194PU83</accession>
<protein>
    <recommendedName>
        <fullName evidence="3">Endonuclease-reverse transcriptase</fullName>
    </recommendedName>
</protein>
<proteinExistence type="predicted"/>
<gene>
    <name evidence="1" type="ORF">RR46_12344</name>
</gene>
<dbReference type="Proteomes" id="UP000053268">
    <property type="component" value="Unassembled WGS sequence"/>
</dbReference>
<name>A0A194PU83_PAPXU</name>
<keyword evidence="2" id="KW-1185">Reference proteome</keyword>
<reference evidence="1 2" key="1">
    <citation type="journal article" date="2015" name="Nat. Commun.">
        <title>Outbred genome sequencing and CRISPR/Cas9 gene editing in butterflies.</title>
        <authorList>
            <person name="Li X."/>
            <person name="Fan D."/>
            <person name="Zhang W."/>
            <person name="Liu G."/>
            <person name="Zhang L."/>
            <person name="Zhao L."/>
            <person name="Fang X."/>
            <person name="Chen L."/>
            <person name="Dong Y."/>
            <person name="Chen Y."/>
            <person name="Ding Y."/>
            <person name="Zhao R."/>
            <person name="Feng M."/>
            <person name="Zhu Y."/>
            <person name="Feng Y."/>
            <person name="Jiang X."/>
            <person name="Zhu D."/>
            <person name="Xiang H."/>
            <person name="Feng X."/>
            <person name="Li S."/>
            <person name="Wang J."/>
            <person name="Zhang G."/>
            <person name="Kronforst M.R."/>
            <person name="Wang W."/>
        </authorList>
    </citation>
    <scope>NUCLEOTIDE SEQUENCE [LARGE SCALE GENOMIC DNA]</scope>
    <source>
        <strain evidence="1">Ya'a_city_454_Px</strain>
        <tissue evidence="1">Whole body</tissue>
    </source>
</reference>
<evidence type="ECO:0008006" key="3">
    <source>
        <dbReference type="Google" id="ProtNLM"/>
    </source>
</evidence>
<dbReference type="EMBL" id="KQ459593">
    <property type="protein sequence ID" value="KPI96314.1"/>
    <property type="molecule type" value="Genomic_DNA"/>
</dbReference>
<evidence type="ECO:0000313" key="2">
    <source>
        <dbReference type="Proteomes" id="UP000053268"/>
    </source>
</evidence>
<dbReference type="AlphaFoldDB" id="A0A194PU83"/>
<sequence length="71" mass="8398">ANHISRFTDSRWTIQATRWKGPSGKRNVGRPNKRWSDDIIDEVGRDWMTLGRNRNDWKKMEEAFTQSGVHI</sequence>
<organism evidence="1 2">
    <name type="scientific">Papilio xuthus</name>
    <name type="common">Asian swallowtail butterfly</name>
    <dbReference type="NCBI Taxonomy" id="66420"/>
    <lineage>
        <taxon>Eukaryota</taxon>
        <taxon>Metazoa</taxon>
        <taxon>Ecdysozoa</taxon>
        <taxon>Arthropoda</taxon>
        <taxon>Hexapoda</taxon>
        <taxon>Insecta</taxon>
        <taxon>Pterygota</taxon>
        <taxon>Neoptera</taxon>
        <taxon>Endopterygota</taxon>
        <taxon>Lepidoptera</taxon>
        <taxon>Glossata</taxon>
        <taxon>Ditrysia</taxon>
        <taxon>Papilionoidea</taxon>
        <taxon>Papilionidae</taxon>
        <taxon>Papilioninae</taxon>
        <taxon>Papilio</taxon>
    </lineage>
</organism>